<protein>
    <recommendedName>
        <fullName evidence="3">Methyltransferase domain-containing protein</fullName>
    </recommendedName>
</protein>
<dbReference type="RefSeq" id="WP_089373278.1">
    <property type="nucleotide sequence ID" value="NZ_BMEP01000004.1"/>
</dbReference>
<keyword evidence="2" id="KW-1185">Reference proteome</keyword>
<evidence type="ECO:0008006" key="3">
    <source>
        <dbReference type="Google" id="ProtNLM"/>
    </source>
</evidence>
<accession>A0A239CFY6</accession>
<dbReference type="AlphaFoldDB" id="A0A239CFY6"/>
<sequence>MERIILNKDVAVFKKKWCNENEVIINIINKELRNFFVPPVLDVGYGMGDIAYLCLSDIPVTGIDINYATPKKFPLADKHLRLKKDFFDFTTQKQYNTLLLSHVLQYIDNDLNKLERKIEEIKAQTIIIIANKNDGIMGELVKWVTKVFPEPNPEVRILNFPKKYYLKKSKSFSAQLQCKTFEQLAEQVSYLMIIDISKKLKDTVFFLKNHLEKPEFTINQDILIYERK</sequence>
<dbReference type="Gene3D" id="3.40.50.150">
    <property type="entry name" value="Vaccinia Virus protein VP39"/>
    <property type="match status" value="1"/>
</dbReference>
<organism evidence="1 2">
    <name type="scientific">Dokdonia pacifica</name>
    <dbReference type="NCBI Taxonomy" id="1627892"/>
    <lineage>
        <taxon>Bacteria</taxon>
        <taxon>Pseudomonadati</taxon>
        <taxon>Bacteroidota</taxon>
        <taxon>Flavobacteriia</taxon>
        <taxon>Flavobacteriales</taxon>
        <taxon>Flavobacteriaceae</taxon>
        <taxon>Dokdonia</taxon>
    </lineage>
</organism>
<dbReference type="Proteomes" id="UP000198379">
    <property type="component" value="Unassembled WGS sequence"/>
</dbReference>
<name>A0A239CFY6_9FLAO</name>
<evidence type="ECO:0000313" key="1">
    <source>
        <dbReference type="EMBL" id="SNS18588.1"/>
    </source>
</evidence>
<dbReference type="SUPFAM" id="SSF53335">
    <property type="entry name" value="S-adenosyl-L-methionine-dependent methyltransferases"/>
    <property type="match status" value="1"/>
</dbReference>
<dbReference type="EMBL" id="FZNY01000007">
    <property type="protein sequence ID" value="SNS18588.1"/>
    <property type="molecule type" value="Genomic_DNA"/>
</dbReference>
<evidence type="ECO:0000313" key="2">
    <source>
        <dbReference type="Proteomes" id="UP000198379"/>
    </source>
</evidence>
<proteinExistence type="predicted"/>
<dbReference type="InterPro" id="IPR029063">
    <property type="entry name" value="SAM-dependent_MTases_sf"/>
</dbReference>
<reference evidence="1 2" key="1">
    <citation type="submission" date="2017-06" db="EMBL/GenBank/DDBJ databases">
        <authorList>
            <person name="Kim H.J."/>
            <person name="Triplett B.A."/>
        </authorList>
    </citation>
    <scope>NUCLEOTIDE SEQUENCE [LARGE SCALE GENOMIC DNA]</scope>
    <source>
        <strain evidence="1 2">DSM 25597</strain>
    </source>
</reference>
<gene>
    <name evidence="1" type="ORF">SAMN06265376_107287</name>
</gene>